<keyword evidence="8" id="KW-1185">Reference proteome</keyword>
<feature type="domain" description="RDD" evidence="6">
    <location>
        <begin position="9"/>
        <end position="123"/>
    </location>
</feature>
<dbReference type="GO" id="GO:0016020">
    <property type="term" value="C:membrane"/>
    <property type="evidence" value="ECO:0007669"/>
    <property type="project" value="UniProtKB-SubCell"/>
</dbReference>
<feature type="transmembrane region" description="Helical" evidence="5">
    <location>
        <begin position="6"/>
        <end position="27"/>
    </location>
</feature>
<feature type="transmembrane region" description="Helical" evidence="5">
    <location>
        <begin position="39"/>
        <end position="61"/>
    </location>
</feature>
<evidence type="ECO:0000256" key="1">
    <source>
        <dbReference type="ARBA" id="ARBA00004141"/>
    </source>
</evidence>
<reference evidence="7 8" key="1">
    <citation type="submission" date="2019-06" db="EMBL/GenBank/DDBJ databases">
        <title>Whole genome shotgun sequence of Glutamicibacter uratoxydans NBRC 15515.</title>
        <authorList>
            <person name="Hosoyama A."/>
            <person name="Uohara A."/>
            <person name="Ohji S."/>
            <person name="Ichikawa N."/>
        </authorList>
    </citation>
    <scope>NUCLEOTIDE SEQUENCE [LARGE SCALE GENOMIC DNA]</scope>
    <source>
        <strain evidence="7 8">NBRC 15515</strain>
    </source>
</reference>
<sequence>MGASAPAAFIAWLIDFLLIAGVSVGIACGSLGDFADEEAVLSAIGIFVLLSVLLPFLYGWFFRDGRALGGLLTGTRLVRIKDGSRVGWWKAGWAMFIRSTLVLMLLGILLALLDTDGPGMFDWDASQVRTSIDIEATEKLSVIVQRTDVA</sequence>
<dbReference type="InterPro" id="IPR010432">
    <property type="entry name" value="RDD"/>
</dbReference>
<proteinExistence type="predicted"/>
<feature type="transmembrane region" description="Helical" evidence="5">
    <location>
        <begin position="91"/>
        <end position="113"/>
    </location>
</feature>
<evidence type="ECO:0000313" key="8">
    <source>
        <dbReference type="Proteomes" id="UP000316612"/>
    </source>
</evidence>
<keyword evidence="3 5" id="KW-1133">Transmembrane helix</keyword>
<evidence type="ECO:0000259" key="6">
    <source>
        <dbReference type="Pfam" id="PF06271"/>
    </source>
</evidence>
<keyword evidence="4 5" id="KW-0472">Membrane</keyword>
<protein>
    <recommendedName>
        <fullName evidence="6">RDD domain-containing protein</fullName>
    </recommendedName>
</protein>
<dbReference type="AlphaFoldDB" id="A0A4Y4DVY2"/>
<accession>A0A4Y4DVY2</accession>
<keyword evidence="2 5" id="KW-0812">Transmembrane</keyword>
<evidence type="ECO:0000256" key="4">
    <source>
        <dbReference type="ARBA" id="ARBA00023136"/>
    </source>
</evidence>
<gene>
    <name evidence="7" type="ORF">AUR04nite_32970</name>
</gene>
<evidence type="ECO:0000256" key="5">
    <source>
        <dbReference type="SAM" id="Phobius"/>
    </source>
</evidence>
<evidence type="ECO:0000256" key="2">
    <source>
        <dbReference type="ARBA" id="ARBA00022692"/>
    </source>
</evidence>
<comment type="subcellular location">
    <subcellularLocation>
        <location evidence="1">Membrane</location>
        <topology evidence="1">Multi-pass membrane protein</topology>
    </subcellularLocation>
</comment>
<evidence type="ECO:0000256" key="3">
    <source>
        <dbReference type="ARBA" id="ARBA00022989"/>
    </source>
</evidence>
<name>A0A4Y4DVY2_GLUUR</name>
<comment type="caution">
    <text evidence="7">The sequence shown here is derived from an EMBL/GenBank/DDBJ whole genome shotgun (WGS) entry which is preliminary data.</text>
</comment>
<dbReference type="Pfam" id="PF06271">
    <property type="entry name" value="RDD"/>
    <property type="match status" value="1"/>
</dbReference>
<evidence type="ECO:0000313" key="7">
    <source>
        <dbReference type="EMBL" id="GED07765.1"/>
    </source>
</evidence>
<dbReference type="Proteomes" id="UP000316612">
    <property type="component" value="Unassembled WGS sequence"/>
</dbReference>
<organism evidence="7 8">
    <name type="scientific">Glutamicibacter uratoxydans</name>
    <name type="common">Arthrobacter uratoxydans</name>
    <dbReference type="NCBI Taxonomy" id="43667"/>
    <lineage>
        <taxon>Bacteria</taxon>
        <taxon>Bacillati</taxon>
        <taxon>Actinomycetota</taxon>
        <taxon>Actinomycetes</taxon>
        <taxon>Micrococcales</taxon>
        <taxon>Micrococcaceae</taxon>
        <taxon>Glutamicibacter</taxon>
    </lineage>
</organism>
<dbReference type="EMBL" id="BJNY01000026">
    <property type="protein sequence ID" value="GED07765.1"/>
    <property type="molecule type" value="Genomic_DNA"/>
</dbReference>